<gene>
    <name evidence="2" type="ORF">I8748_29355</name>
</gene>
<proteinExistence type="predicted"/>
<dbReference type="PANTHER" id="PTHR35400:SF1">
    <property type="entry name" value="SLR1083 PROTEIN"/>
    <property type="match status" value="1"/>
</dbReference>
<dbReference type="PANTHER" id="PTHR35400">
    <property type="entry name" value="SLR1083 PROTEIN"/>
    <property type="match status" value="1"/>
</dbReference>
<reference evidence="2 3" key="1">
    <citation type="journal article" date="2021" name="Int. J. Syst. Evol. Microbiol.">
        <title>Amazonocrinis nigriterrae gen. nov., sp. nov., Atlanticothrix silvestris gen. nov., sp. nov. and Dendronalium phyllosphericum gen. nov., sp. nov., nostocacean cyanobacteria from Brazilian environments.</title>
        <authorList>
            <person name="Alvarenga D.O."/>
            <person name="Andreote A.P.D."/>
            <person name="Branco L.H.Z."/>
            <person name="Delbaje E."/>
            <person name="Cruz R.B."/>
            <person name="Varani A.M."/>
            <person name="Fiore M.F."/>
        </authorList>
    </citation>
    <scope>NUCLEOTIDE SEQUENCE [LARGE SCALE GENOMIC DNA]</scope>
    <source>
        <strain evidence="2 3">CENA67</strain>
    </source>
</reference>
<dbReference type="InterPro" id="IPR012296">
    <property type="entry name" value="Nuclease_put_TT1808"/>
</dbReference>
<dbReference type="AlphaFoldDB" id="A0A8J7HUK8"/>
<dbReference type="CDD" id="cd06260">
    <property type="entry name" value="DUF820-like"/>
    <property type="match status" value="1"/>
</dbReference>
<dbReference type="GO" id="GO:0004519">
    <property type="term" value="F:endonuclease activity"/>
    <property type="evidence" value="ECO:0007669"/>
    <property type="project" value="UniProtKB-KW"/>
</dbReference>
<feature type="domain" description="Putative restriction endonuclease" evidence="1">
    <location>
        <begin position="18"/>
        <end position="196"/>
    </location>
</feature>
<sequence>MSETQTQLPTDTWIHASWDEYLQAIANLLDDKAKSYYYKGHRRLEMPPVSFDHGQDHVLIIFAVTLFATLQGISATGLDRTTFRKIGVQDCQPDIAYYLRERAQSIPAGTGIVNLNCYPTPDLVIEIAKSFLFDNLGTKRCLYEELGVAEYWVVDVQNTQIIAYAVADQGSKRIQESQVLPKLAIATLEEALRRSREINQSEVGVWLLSQFQQKQADKTV</sequence>
<comment type="caution">
    <text evidence="2">The sequence shown here is derived from an EMBL/GenBank/DDBJ whole genome shotgun (WGS) entry which is preliminary data.</text>
</comment>
<dbReference type="Proteomes" id="UP000632766">
    <property type="component" value="Unassembled WGS sequence"/>
</dbReference>
<name>A0A8J7HUK8_9NOST</name>
<dbReference type="EMBL" id="JAECZC010000086">
    <property type="protein sequence ID" value="MBH8566218.1"/>
    <property type="molecule type" value="Genomic_DNA"/>
</dbReference>
<evidence type="ECO:0000259" key="1">
    <source>
        <dbReference type="Pfam" id="PF05685"/>
    </source>
</evidence>
<dbReference type="InterPro" id="IPR008538">
    <property type="entry name" value="Uma2"/>
</dbReference>
<dbReference type="Gene3D" id="3.90.1570.10">
    <property type="entry name" value="tt1808, chain A"/>
    <property type="match status" value="1"/>
</dbReference>
<dbReference type="RefSeq" id="WP_198127978.1">
    <property type="nucleotide sequence ID" value="NZ_JAECZC010000086.1"/>
</dbReference>
<keyword evidence="3" id="KW-1185">Reference proteome</keyword>
<keyword evidence="2" id="KW-0540">Nuclease</keyword>
<dbReference type="InterPro" id="IPR011335">
    <property type="entry name" value="Restrct_endonuc-II-like"/>
</dbReference>
<dbReference type="Pfam" id="PF05685">
    <property type="entry name" value="Uma2"/>
    <property type="match status" value="1"/>
</dbReference>
<evidence type="ECO:0000313" key="2">
    <source>
        <dbReference type="EMBL" id="MBH8566218.1"/>
    </source>
</evidence>
<keyword evidence="2" id="KW-0255">Endonuclease</keyword>
<dbReference type="SUPFAM" id="SSF52980">
    <property type="entry name" value="Restriction endonuclease-like"/>
    <property type="match status" value="1"/>
</dbReference>
<organism evidence="2 3">
    <name type="scientific">Amazonocrinis nigriterrae CENA67</name>
    <dbReference type="NCBI Taxonomy" id="2794033"/>
    <lineage>
        <taxon>Bacteria</taxon>
        <taxon>Bacillati</taxon>
        <taxon>Cyanobacteriota</taxon>
        <taxon>Cyanophyceae</taxon>
        <taxon>Nostocales</taxon>
        <taxon>Nostocaceae</taxon>
        <taxon>Amazonocrinis</taxon>
        <taxon>Amazonocrinis nigriterrae</taxon>
    </lineage>
</organism>
<keyword evidence="2" id="KW-0378">Hydrolase</keyword>
<protein>
    <submittedName>
        <fullName evidence="2">Uma2 family endonuclease</fullName>
    </submittedName>
</protein>
<evidence type="ECO:0000313" key="3">
    <source>
        <dbReference type="Proteomes" id="UP000632766"/>
    </source>
</evidence>
<accession>A0A8J7HUK8</accession>